<name>A0A2C5ZA47_9HYPO</name>
<keyword evidence="3" id="KW-1185">Reference proteome</keyword>
<evidence type="ECO:0000313" key="2">
    <source>
        <dbReference type="EMBL" id="PHH77887.1"/>
    </source>
</evidence>
<proteinExistence type="predicted"/>
<evidence type="ECO:0000313" key="3">
    <source>
        <dbReference type="Proteomes" id="UP000226431"/>
    </source>
</evidence>
<dbReference type="Proteomes" id="UP000226431">
    <property type="component" value="Unassembled WGS sequence"/>
</dbReference>
<organism evidence="2 3">
    <name type="scientific">Ophiocordyceps camponoti-rufipedis</name>
    <dbReference type="NCBI Taxonomy" id="2004952"/>
    <lineage>
        <taxon>Eukaryota</taxon>
        <taxon>Fungi</taxon>
        <taxon>Dikarya</taxon>
        <taxon>Ascomycota</taxon>
        <taxon>Pezizomycotina</taxon>
        <taxon>Sordariomycetes</taxon>
        <taxon>Hypocreomycetidae</taxon>
        <taxon>Hypocreales</taxon>
        <taxon>Ophiocordycipitaceae</taxon>
        <taxon>Ophiocordyceps</taxon>
    </lineage>
</organism>
<gene>
    <name evidence="2" type="ORF">CDD80_90</name>
</gene>
<accession>A0A2C5ZA47</accession>
<protein>
    <submittedName>
        <fullName evidence="2">Uncharacterized protein</fullName>
    </submittedName>
</protein>
<comment type="caution">
    <text evidence="2">The sequence shown here is derived from an EMBL/GenBank/DDBJ whole genome shotgun (WGS) entry which is preliminary data.</text>
</comment>
<feature type="region of interest" description="Disordered" evidence="1">
    <location>
        <begin position="1"/>
        <end position="40"/>
    </location>
</feature>
<dbReference type="OrthoDB" id="202195at2759"/>
<feature type="region of interest" description="Disordered" evidence="1">
    <location>
        <begin position="56"/>
        <end position="90"/>
    </location>
</feature>
<reference evidence="2 3" key="1">
    <citation type="submission" date="2017-06" db="EMBL/GenBank/DDBJ databases">
        <title>Ant-infecting Ophiocordyceps genomes reveal a high diversity of potential behavioral manipulation genes and a possible major role for enterotoxins.</title>
        <authorList>
            <person name="De Bekker C."/>
            <person name="Evans H.C."/>
            <person name="Brachmann A."/>
            <person name="Hughes D.P."/>
        </authorList>
    </citation>
    <scope>NUCLEOTIDE SEQUENCE [LARGE SCALE GENOMIC DNA]</scope>
    <source>
        <strain evidence="2 3">Map16</strain>
    </source>
</reference>
<evidence type="ECO:0000256" key="1">
    <source>
        <dbReference type="SAM" id="MobiDB-lite"/>
    </source>
</evidence>
<dbReference type="AlphaFoldDB" id="A0A2C5ZA47"/>
<feature type="compositionally biased region" description="Low complexity" evidence="1">
    <location>
        <begin position="62"/>
        <end position="82"/>
    </location>
</feature>
<dbReference type="EMBL" id="NJES01000100">
    <property type="protein sequence ID" value="PHH77887.1"/>
    <property type="molecule type" value="Genomic_DNA"/>
</dbReference>
<sequence>MVPLAAKVDASGQKQLPHANRVGSQYGAGSPKSDQLFSSPAGLPLTRQLLCAHDALDSRPQDVPTDAADDVSSVASSHAPSSGECVPRDALGDSELTRWTRMKNRPVGSWKLSDGERVLGTQADVNQGHTISQRLRKLKEIPVELIPLGNRIPTSFKGSANTH</sequence>